<feature type="domain" description="TadE-like" evidence="2">
    <location>
        <begin position="28"/>
        <end position="70"/>
    </location>
</feature>
<dbReference type="AlphaFoldDB" id="A0A212R243"/>
<sequence>MTTQGNAAAEAQPKRRGALARLARDRRGVAALEFAMVSIPFLGLLCAIFETAFVFYTHEVFDTTVANVARQILVNQYASTTPTTADFLSAGSATGANGYSLCGSLPSYFQCANIRVNVSATAAGGAFSSLAGAITDDFIAHPSANVNLGAPGSIVVFQAFYAMPIYLSVLLASGSNGNQAANLYARPSRMVINNPIGSGLVHKVYSVVVFRNEPS</sequence>
<dbReference type="EMBL" id="FYDG01000002">
    <property type="protein sequence ID" value="SNB66060.1"/>
    <property type="molecule type" value="Genomic_DNA"/>
</dbReference>
<proteinExistence type="predicted"/>
<feature type="transmembrane region" description="Helical" evidence="1">
    <location>
        <begin position="31"/>
        <end position="56"/>
    </location>
</feature>
<accession>A0A212R243</accession>
<evidence type="ECO:0000256" key="1">
    <source>
        <dbReference type="SAM" id="Phobius"/>
    </source>
</evidence>
<reference evidence="4" key="1">
    <citation type="submission" date="2017-06" db="EMBL/GenBank/DDBJ databases">
        <authorList>
            <person name="Varghese N."/>
            <person name="Submissions S."/>
        </authorList>
    </citation>
    <scope>NUCLEOTIDE SEQUENCE [LARGE SCALE GENOMIC DNA]</scope>
    <source>
        <strain evidence="4">DSM 137</strain>
    </source>
</reference>
<protein>
    <submittedName>
        <fullName evidence="3">Flp pilus assembly protein TadG</fullName>
    </submittedName>
</protein>
<keyword evidence="1" id="KW-1133">Transmembrane helix</keyword>
<dbReference type="Proteomes" id="UP000198418">
    <property type="component" value="Unassembled WGS sequence"/>
</dbReference>
<keyword evidence="4" id="KW-1185">Reference proteome</keyword>
<evidence type="ECO:0000313" key="3">
    <source>
        <dbReference type="EMBL" id="SNB66060.1"/>
    </source>
</evidence>
<gene>
    <name evidence="3" type="ORF">SAMN06265338_102380</name>
</gene>
<evidence type="ECO:0000259" key="2">
    <source>
        <dbReference type="Pfam" id="PF07811"/>
    </source>
</evidence>
<dbReference type="RefSeq" id="WP_088519887.1">
    <property type="nucleotide sequence ID" value="NZ_FYDG01000002.1"/>
</dbReference>
<keyword evidence="1" id="KW-0812">Transmembrane</keyword>
<evidence type="ECO:0000313" key="4">
    <source>
        <dbReference type="Proteomes" id="UP000198418"/>
    </source>
</evidence>
<name>A0A212R243_RHOAC</name>
<keyword evidence="1" id="KW-0472">Membrane</keyword>
<dbReference type="InterPro" id="IPR012495">
    <property type="entry name" value="TadE-like_dom"/>
</dbReference>
<dbReference type="OrthoDB" id="7349713at2"/>
<dbReference type="Pfam" id="PF07811">
    <property type="entry name" value="TadE"/>
    <property type="match status" value="1"/>
</dbReference>
<organism evidence="3 4">
    <name type="scientific">Rhodoblastus acidophilus</name>
    <name type="common">Rhodopseudomonas acidophila</name>
    <dbReference type="NCBI Taxonomy" id="1074"/>
    <lineage>
        <taxon>Bacteria</taxon>
        <taxon>Pseudomonadati</taxon>
        <taxon>Pseudomonadota</taxon>
        <taxon>Alphaproteobacteria</taxon>
        <taxon>Hyphomicrobiales</taxon>
        <taxon>Rhodoblastaceae</taxon>
        <taxon>Rhodoblastus</taxon>
    </lineage>
</organism>